<feature type="transmembrane region" description="Helical" evidence="1">
    <location>
        <begin position="123"/>
        <end position="146"/>
    </location>
</feature>
<dbReference type="NCBIfam" id="TIGR03804">
    <property type="entry name" value="para_beta_helix"/>
    <property type="match status" value="2"/>
</dbReference>
<dbReference type="Gene3D" id="2.160.20.10">
    <property type="entry name" value="Single-stranded right-handed beta-helix, Pectin lyase-like"/>
    <property type="match status" value="1"/>
</dbReference>
<protein>
    <recommendedName>
        <fullName evidence="2">Periplasmic copper-binding protein NosD beta helix domain-containing protein</fullName>
    </recommendedName>
</protein>
<accession>A0A0F9G9I1</accession>
<proteinExistence type="predicted"/>
<gene>
    <name evidence="3" type="ORF">LCGC14_2210970</name>
</gene>
<dbReference type="InterPro" id="IPR012334">
    <property type="entry name" value="Pectin_lyas_fold"/>
</dbReference>
<evidence type="ECO:0000313" key="3">
    <source>
        <dbReference type="EMBL" id="KKL59872.1"/>
    </source>
</evidence>
<dbReference type="InterPro" id="IPR007742">
    <property type="entry name" value="NosD_dom"/>
</dbReference>
<sequence>NNNGEGIWLYLSKKNNISKNIGKNNKRSGILLDGSDINTLSGNTANNNKESGIYLYYSENNTLSGNIANNNYFGINLADSDFNNITENTLFDNNICYSEDEASKENTFKYNICVKEEPSDDDWIISGVIGILIASIILIGLSVLYWQFKRKVK</sequence>
<name>A0A0F9G9I1_9ZZZZ</name>
<dbReference type="InterPro" id="IPR011050">
    <property type="entry name" value="Pectin_lyase_fold/virulence"/>
</dbReference>
<evidence type="ECO:0000259" key="2">
    <source>
        <dbReference type="Pfam" id="PF05048"/>
    </source>
</evidence>
<organism evidence="3">
    <name type="scientific">marine sediment metagenome</name>
    <dbReference type="NCBI Taxonomy" id="412755"/>
    <lineage>
        <taxon>unclassified sequences</taxon>
        <taxon>metagenomes</taxon>
        <taxon>ecological metagenomes</taxon>
    </lineage>
</organism>
<dbReference type="SMART" id="SM00710">
    <property type="entry name" value="PbH1"/>
    <property type="match status" value="4"/>
</dbReference>
<comment type="caution">
    <text evidence="3">The sequence shown here is derived from an EMBL/GenBank/DDBJ whole genome shotgun (WGS) entry which is preliminary data.</text>
</comment>
<dbReference type="InterPro" id="IPR022441">
    <property type="entry name" value="Para_beta_helix_rpt-2"/>
</dbReference>
<dbReference type="InterPro" id="IPR006626">
    <property type="entry name" value="PbH1"/>
</dbReference>
<evidence type="ECO:0000256" key="1">
    <source>
        <dbReference type="SAM" id="Phobius"/>
    </source>
</evidence>
<feature type="domain" description="Periplasmic copper-binding protein NosD beta helix" evidence="2">
    <location>
        <begin position="2"/>
        <end position="108"/>
    </location>
</feature>
<feature type="non-terminal residue" evidence="3">
    <location>
        <position position="1"/>
    </location>
</feature>
<keyword evidence="1" id="KW-0472">Membrane</keyword>
<dbReference type="SUPFAM" id="SSF51126">
    <property type="entry name" value="Pectin lyase-like"/>
    <property type="match status" value="1"/>
</dbReference>
<dbReference type="EMBL" id="LAZR01029340">
    <property type="protein sequence ID" value="KKL59872.1"/>
    <property type="molecule type" value="Genomic_DNA"/>
</dbReference>
<keyword evidence="1" id="KW-0812">Transmembrane</keyword>
<dbReference type="AlphaFoldDB" id="A0A0F9G9I1"/>
<dbReference type="Pfam" id="PF05048">
    <property type="entry name" value="NosD"/>
    <property type="match status" value="1"/>
</dbReference>
<reference evidence="3" key="1">
    <citation type="journal article" date="2015" name="Nature">
        <title>Complex archaea that bridge the gap between prokaryotes and eukaryotes.</title>
        <authorList>
            <person name="Spang A."/>
            <person name="Saw J.H."/>
            <person name="Jorgensen S.L."/>
            <person name="Zaremba-Niedzwiedzka K."/>
            <person name="Martijn J."/>
            <person name="Lind A.E."/>
            <person name="van Eijk R."/>
            <person name="Schleper C."/>
            <person name="Guy L."/>
            <person name="Ettema T.J."/>
        </authorList>
    </citation>
    <scope>NUCLEOTIDE SEQUENCE</scope>
</reference>
<keyword evidence="1" id="KW-1133">Transmembrane helix</keyword>